<dbReference type="InterPro" id="IPR007080">
    <property type="entry name" value="RNA_pol_Rpb1_1"/>
</dbReference>
<dbReference type="Proteomes" id="UP000650467">
    <property type="component" value="Unassembled WGS sequence"/>
</dbReference>
<feature type="domain" description="DOD-type homing endonuclease" evidence="15">
    <location>
        <begin position="1381"/>
        <end position="1512"/>
    </location>
</feature>
<dbReference type="Gene3D" id="3.30.1490.180">
    <property type="entry name" value="RNA polymerase ii"/>
    <property type="match status" value="1"/>
</dbReference>
<dbReference type="CDD" id="cd00081">
    <property type="entry name" value="Hint"/>
    <property type="match status" value="1"/>
</dbReference>
<dbReference type="InterPro" id="IPR007073">
    <property type="entry name" value="RNA_pol_Rpb1_7"/>
</dbReference>
<dbReference type="SMART" id="SM00306">
    <property type="entry name" value="HintN"/>
    <property type="match status" value="1"/>
</dbReference>
<dbReference type="InterPro" id="IPR042102">
    <property type="entry name" value="RNA_pol_Rpb1_3_sf"/>
</dbReference>
<gene>
    <name evidence="16" type="ORF">HXX76_014052</name>
</gene>
<feature type="region of interest" description="Disordered" evidence="14">
    <location>
        <begin position="2434"/>
        <end position="2459"/>
    </location>
</feature>
<evidence type="ECO:0000256" key="7">
    <source>
        <dbReference type="ARBA" id="ARBA00022723"/>
    </source>
</evidence>
<dbReference type="InterPro" id="IPR004860">
    <property type="entry name" value="LAGLIDADG_dom"/>
</dbReference>
<evidence type="ECO:0000256" key="2">
    <source>
        <dbReference type="ARBA" id="ARBA00007207"/>
    </source>
</evidence>
<dbReference type="GO" id="GO:0003677">
    <property type="term" value="F:DNA binding"/>
    <property type="evidence" value="ECO:0007669"/>
    <property type="project" value="UniProtKB-KW"/>
</dbReference>
<keyword evidence="11 13" id="KW-0804">Transcription</keyword>
<evidence type="ECO:0000256" key="10">
    <source>
        <dbReference type="ARBA" id="ARBA00023125"/>
    </source>
</evidence>
<feature type="compositionally biased region" description="Low complexity" evidence="14">
    <location>
        <begin position="2442"/>
        <end position="2455"/>
    </location>
</feature>
<evidence type="ECO:0000256" key="9">
    <source>
        <dbReference type="ARBA" id="ARBA00022842"/>
    </source>
</evidence>
<comment type="subcellular location">
    <subcellularLocation>
        <location evidence="1">Nucleus</location>
    </subcellularLocation>
</comment>
<evidence type="ECO:0000256" key="12">
    <source>
        <dbReference type="ARBA" id="ARBA00048552"/>
    </source>
</evidence>
<evidence type="ECO:0000256" key="6">
    <source>
        <dbReference type="ARBA" id="ARBA00022695"/>
    </source>
</evidence>
<dbReference type="InterPro" id="IPR038120">
    <property type="entry name" value="Rpb1_funnel_sf"/>
</dbReference>
<evidence type="ECO:0000313" key="16">
    <source>
        <dbReference type="EMBL" id="KAG2424894.1"/>
    </source>
</evidence>
<dbReference type="Pfam" id="PF04998">
    <property type="entry name" value="RNA_pol_Rpb1_5"/>
    <property type="match status" value="2"/>
</dbReference>
<dbReference type="Pfam" id="PF04992">
    <property type="entry name" value="RNA_pol_Rpb1_6"/>
    <property type="match status" value="1"/>
</dbReference>
<dbReference type="Gene3D" id="3.30.1360.140">
    <property type="match status" value="1"/>
</dbReference>
<dbReference type="Gene3D" id="1.10.132.30">
    <property type="match status" value="1"/>
</dbReference>
<dbReference type="Gene3D" id="6.20.50.80">
    <property type="match status" value="1"/>
</dbReference>
<dbReference type="Pfam" id="PF14528">
    <property type="entry name" value="LAGLIDADG_3"/>
    <property type="match status" value="1"/>
</dbReference>
<dbReference type="InterPro" id="IPR004042">
    <property type="entry name" value="Intein_endonuc_central"/>
</dbReference>
<dbReference type="PROSITE" id="PS50819">
    <property type="entry name" value="INTEIN_ENDONUCLEASE"/>
    <property type="match status" value="1"/>
</dbReference>
<dbReference type="Gene3D" id="2.40.40.20">
    <property type="match status" value="1"/>
</dbReference>
<dbReference type="GO" id="GO:0005665">
    <property type="term" value="C:RNA polymerase II, core complex"/>
    <property type="evidence" value="ECO:0007669"/>
    <property type="project" value="TreeGrafter"/>
</dbReference>
<accession>A0A835SMB6</accession>
<dbReference type="InterPro" id="IPR045867">
    <property type="entry name" value="DNA-dir_RpoC_beta_prime"/>
</dbReference>
<dbReference type="EMBL" id="JAEHOC010000060">
    <property type="protein sequence ID" value="KAG2424894.1"/>
    <property type="molecule type" value="Genomic_DNA"/>
</dbReference>
<dbReference type="Gene3D" id="1.10.150.390">
    <property type="match status" value="1"/>
</dbReference>
<feature type="region of interest" description="Disordered" evidence="14">
    <location>
        <begin position="2656"/>
        <end position="2675"/>
    </location>
</feature>
<dbReference type="SUPFAM" id="SSF64484">
    <property type="entry name" value="beta and beta-prime subunits of DNA dependent RNA-polymerase"/>
    <property type="match status" value="1"/>
</dbReference>
<keyword evidence="9" id="KW-0460">Magnesium</keyword>
<dbReference type="InterPro" id="IPR000722">
    <property type="entry name" value="RNA_pol_asu"/>
</dbReference>
<comment type="function">
    <text evidence="13">DNA-dependent RNA polymerase catalyzes the transcription of DNA into RNA using the four ribonucleoside triphosphates as substrates.</text>
</comment>
<dbReference type="InterPro" id="IPR007075">
    <property type="entry name" value="RNA_pol_Rpb1_6"/>
</dbReference>
<keyword evidence="3 13" id="KW-0240">DNA-directed RNA polymerase</keyword>
<dbReference type="InterPro" id="IPR036844">
    <property type="entry name" value="Hint_dom_sf"/>
</dbReference>
<dbReference type="OrthoDB" id="270392at2759"/>
<dbReference type="InterPro" id="IPR007081">
    <property type="entry name" value="RNA_pol_Rpb1_5"/>
</dbReference>
<evidence type="ECO:0000313" key="17">
    <source>
        <dbReference type="Proteomes" id="UP000650467"/>
    </source>
</evidence>
<dbReference type="InterPro" id="IPR027434">
    <property type="entry name" value="Homing_endonucl"/>
</dbReference>
<evidence type="ECO:0000256" key="1">
    <source>
        <dbReference type="ARBA" id="ARBA00004123"/>
    </source>
</evidence>
<evidence type="ECO:0000256" key="4">
    <source>
        <dbReference type="ARBA" id="ARBA00022640"/>
    </source>
</evidence>
<dbReference type="InterPro" id="IPR007066">
    <property type="entry name" value="RNA_pol_Rpb1_3"/>
</dbReference>
<dbReference type="Gene3D" id="1.10.274.100">
    <property type="entry name" value="RNA polymerase Rpb1, domain 3"/>
    <property type="match status" value="1"/>
</dbReference>
<sequence>MTFFRELSVEDTIETITGVQFCLLSPEEIRRRSVCEIRTHDVYSGNEPVQGGVLDARMGVLDNNRRCPTCGNKNTFCPGHFGHVDLAKPVFYVQFMEAVKRVMRCVCYRCSALLFEWNDKVTRKQVLKLAREKRFEFMYKHCNKSGKRDCPFCKARQPSLISRDIILKIVLDWKKENVSVTGAEDPAATASTAGGTGATTSASAAAGMAVVMDSPDAATATTSSTAAAAAAAGGSAGASASGSAAAPTTQIVMYPEDVERVLRRISDEDCEVLGFSATMNRPEWMICRAFPVPPPCVRPTVHNDIGQRREDDLTHKICDIVKLNNSLKQAIAANKSRKEIEGMGMLLQFHVATFADNQLPGVSPSQHRNGRPIKSVTERLKSKEGRIRGNLMGKRVDFSARSVITPDPNISIDELGMPLRIAMNLTMPEPVNPLNQVRLQSMVDNGPDVYPGAKFVHKVDGRTIRLHREMERGFVVLEVGDVVDRHMLNGDPVLFNRQPSLHKMSMMAHRVRVMPYDTLRLNTLVTTPYNADYDGDEMNCHVPQSMQTAMELQELAAVPLQILSPRLSAPIITIVQDVALGIYLLTRETTKLPLRLVQNLLSVVTEFDGRSQRAAGLLLDSAAAATGAAGSLVAGSDVASHVIPRGTYMSDKRVDVLNGRLVRGQLSKSIYSDGDNNLIQTTFKELGPDATRRLLDNTQRLVCEWLCSHGYSVGISDLMVPRAIRAQADAILADYRSKVDAILMGVHEGSFNNDTIGSNQDFFEDNIKAALARASDEVSKLLPRSADNRLASMIQAKSKGKDINMQQMMMILGQQSVEDDKSREKGRVGYGFEGRTLPHFTKYDDSPEARGFVQHSYLQGLTPQEFFFHAIAGREGLIDTAVKTADSGYQFRKLVKAMEDCKVNHDMTVRNVNGVVVQYAYGGDGFDSAKLERQSYPVLGMSLGEIRAEYGLATSDLPVLRACMSPDAFAACGGTPELEAALVARFDQYWEQVLVDRRTFVEFVSGHKRYITKEMEYGVYFPINFRRVILYADKKFRCSAEGVSDLDPAEALSMVDAMVTELTPGKHQDNNAMLGILARAYLNPKTLVCRHRLTRAALAYLLDKIRLAYHSSLAPPAELVGIVAAQSTSEGSTQLTLNSVVHETKLLLKINGHLQEVTIGEFVDARVDAALIAEQETGAKGLLEEHPNDTWLAYIKDADVQILSCDEAGKISWRRVEAVTKHPVVNRDGSDTLLKVVTRTGREVIATKAKSFLKRIDNKVLPVDGDDLRVGDRLPVSRVLPLDDMEITHFDLSRYLPKTEFLYTSEVAKALEYAGQWRWWKLHHGKDFILPYEYVSSFNTTFIHGKRQQVYEPGCVYPKYAICSPGRIPELIPLDEDFGFFVGAYLAEGHAPQQGVSIANIDFDYINRVEDFCKLYNINYKILTRRMNNGTSTSMTLNSIVLGTLMREQFGKLAQYKCMPVELLAAPKPFLRELINAYFSGDGCVRKTSVTAWSTSRQLLESIQQVLARFSITASVFPEKRKHYKDKQQRGYEMRLSFGDSKLFAKEFKLVIKYKQEQLDSILARTTVREYYNLAYYVPDVVLSNCSRTLLYRDKVPELLAQTSNATDRAVLEGVLAEEVLWDEIKTIEEVRSPHKYVYDLMVEGTRNFNHFNGLALRDSFHSTGQQLATKAMQGMPRLKELLSASKNMKTPQMHIHLGRSIAQDAAAATQVLNEVCATHLRDIVAESAIFYDPSDASTDIDDDRRFVDAWHEFNRTTGCVDQIASPWLLRFTFDKEKMLARGLTMLDVYFAITTSTVDNVACVFSDDNAGKLVMRVRMEESKARDVMYDVKLLEQQLLNDLMLKGITGIRKAVKTQIACSDQAFDGDTTAFTSWKEFVLVTDGSNLRDVLGHPLVDKRQTTTNDVQDVYSVLGVEAARAAIMSEIKLCMADLMVQDRHLELLVDVMTMRGTLMSIERHGVNKGDIGPLAKCSFEESDKNLINAGIFAEMDRVAGVSANIMLGQIPCAGTGDSKILVDSERLTRDFVEGGPGMGVELPATAGCREMLEGSVFDFKPQGGYIADELSGRTLVAESGFLQRGADNRLTRVAGADLAVGSYLAVPRFLDVPQCATAISLHSFLNKKQFLFADDASKAAACTTRWDRGSQSLPFTVPFDTSDSFRTAYSTKLSGSIRPGHVYADPGCISAHFPDHLEYTPDMGRVMGSYLARGVVQQYEVLIPRMNGAHTESVKAVCAALNIGWRGDGGHLHLLNDVLPFALSGMLGSGAVRRIPDAFIVSPRDFLAGFLDGYCSFAACAGPGGALTIGCVNSEVASSLQRLLTRFAIPSSVQTDSHALLVRSAADFLRSIPLMRADLSQTILSIAADQEQQAQTQAQSSFAAGGTAPTPFTAADVIPNVQTKSYGLLKTVKRSALNLMIKTAVSPDRELFEALHPTNDAMTTDQPSSAPRPAPASASPDFLEQDDPIRGQSYVCLSFLCPEQFLASKDAYVASEFVKRTGEDVRVMLDNLQSTLCDGSLGPEAAREVINSVREAHEFLWRPEELQQTFRCFRNMNGPQLDDAFLKQNNNLCSMRGVKVRGVYSTLEEAQHRAAALQRRDPKHNIWVGEVGMWLPFSDNPDDVRGNAEYAESTLNSLMKEYYKNYRDREAFFNERRQTALDQAASKPGTKPASASGDVVPSAVSEALLQKAHESAIGPVSQGVDQW</sequence>
<dbReference type="SMART" id="SM00663">
    <property type="entry name" value="RPOLA_N"/>
    <property type="match status" value="1"/>
</dbReference>
<dbReference type="GO" id="GO:0004519">
    <property type="term" value="F:endonuclease activity"/>
    <property type="evidence" value="ECO:0007669"/>
    <property type="project" value="InterPro"/>
</dbReference>
<evidence type="ECO:0000259" key="15">
    <source>
        <dbReference type="PROSITE" id="PS50819"/>
    </source>
</evidence>
<evidence type="ECO:0000256" key="8">
    <source>
        <dbReference type="ARBA" id="ARBA00022833"/>
    </source>
</evidence>
<keyword evidence="17" id="KW-1185">Reference proteome</keyword>
<dbReference type="InterPro" id="IPR007083">
    <property type="entry name" value="RNA_pol_Rpb1_4"/>
</dbReference>
<dbReference type="Pfam" id="PF19150">
    <property type="entry name" value="DUF5832"/>
    <property type="match status" value="1"/>
</dbReference>
<organism evidence="16 17">
    <name type="scientific">Chlamydomonas incerta</name>
    <dbReference type="NCBI Taxonomy" id="51695"/>
    <lineage>
        <taxon>Eukaryota</taxon>
        <taxon>Viridiplantae</taxon>
        <taxon>Chlorophyta</taxon>
        <taxon>core chlorophytes</taxon>
        <taxon>Chlorophyceae</taxon>
        <taxon>CS clade</taxon>
        <taxon>Chlamydomonadales</taxon>
        <taxon>Chlamydomonadaceae</taxon>
        <taxon>Chlamydomonas</taxon>
    </lineage>
</organism>
<evidence type="ECO:0000256" key="5">
    <source>
        <dbReference type="ARBA" id="ARBA00022679"/>
    </source>
</evidence>
<dbReference type="Pfam" id="PF05000">
    <property type="entry name" value="RNA_pol_Rpb1_4"/>
    <property type="match status" value="1"/>
</dbReference>
<dbReference type="Gene3D" id="3.10.28.10">
    <property type="entry name" value="Homing endonucleases"/>
    <property type="match status" value="2"/>
</dbReference>
<dbReference type="Pfam" id="PF04990">
    <property type="entry name" value="RNA_pol_Rpb1_7"/>
    <property type="match status" value="1"/>
</dbReference>
<dbReference type="SUPFAM" id="SSF55608">
    <property type="entry name" value="Homing endonucleases"/>
    <property type="match status" value="1"/>
</dbReference>
<dbReference type="Pfam" id="PF14890">
    <property type="entry name" value="Intein_splicing"/>
    <property type="match status" value="1"/>
</dbReference>
<evidence type="ECO:0000256" key="14">
    <source>
        <dbReference type="SAM" id="MobiDB-lite"/>
    </source>
</evidence>
<keyword evidence="6 13" id="KW-0548">Nucleotidyltransferase</keyword>
<dbReference type="PANTHER" id="PTHR19376:SF37">
    <property type="entry name" value="DNA-DIRECTED RNA POLYMERASE II SUBUNIT RPB1"/>
    <property type="match status" value="1"/>
</dbReference>
<protein>
    <recommendedName>
        <fullName evidence="13">DNA-directed RNA polymerase subunit</fullName>
        <ecNumber evidence="13">2.7.7.6</ecNumber>
    </recommendedName>
</protein>
<dbReference type="Gene3D" id="6.10.250.2940">
    <property type="match status" value="1"/>
</dbReference>
<evidence type="ECO:0000256" key="13">
    <source>
        <dbReference type="RuleBase" id="RU004279"/>
    </source>
</evidence>
<keyword evidence="5 13" id="KW-0808">Transferase</keyword>
<dbReference type="EC" id="2.7.7.6" evidence="13"/>
<evidence type="ECO:0000256" key="3">
    <source>
        <dbReference type="ARBA" id="ARBA00022478"/>
    </source>
</evidence>
<dbReference type="Pfam" id="PF00623">
    <property type="entry name" value="RNA_pol_Rpb1_2"/>
    <property type="match status" value="1"/>
</dbReference>
<keyword evidence="7" id="KW-0479">Metal-binding</keyword>
<dbReference type="InterPro" id="IPR006142">
    <property type="entry name" value="INTEIN"/>
</dbReference>
<comment type="catalytic activity">
    <reaction evidence="12 13">
        <text>RNA(n) + a ribonucleoside 5'-triphosphate = RNA(n+1) + diphosphate</text>
        <dbReference type="Rhea" id="RHEA:21248"/>
        <dbReference type="Rhea" id="RHEA-COMP:14527"/>
        <dbReference type="Rhea" id="RHEA-COMP:17342"/>
        <dbReference type="ChEBI" id="CHEBI:33019"/>
        <dbReference type="ChEBI" id="CHEBI:61557"/>
        <dbReference type="ChEBI" id="CHEBI:140395"/>
        <dbReference type="EC" id="2.7.7.6"/>
    </reaction>
</comment>
<dbReference type="FunFam" id="2.40.40.20:FF:000019">
    <property type="entry name" value="DNA-directed RNA polymerase II subunit RPB1"/>
    <property type="match status" value="1"/>
</dbReference>
<dbReference type="SUPFAM" id="SSF51294">
    <property type="entry name" value="Hedgehog/intein (Hint) domain"/>
    <property type="match status" value="1"/>
</dbReference>
<dbReference type="PANTHER" id="PTHR19376">
    <property type="entry name" value="DNA-DIRECTED RNA POLYMERASE"/>
    <property type="match status" value="1"/>
</dbReference>
<keyword evidence="4" id="KW-0934">Plastid</keyword>
<keyword evidence="8" id="KW-0862">Zinc</keyword>
<dbReference type="PRINTS" id="PR00379">
    <property type="entry name" value="INTEIN"/>
</dbReference>
<evidence type="ECO:0000256" key="11">
    <source>
        <dbReference type="ARBA" id="ARBA00023163"/>
    </source>
</evidence>
<keyword evidence="10" id="KW-0238">DNA-binding</keyword>
<dbReference type="GO" id="GO:0003899">
    <property type="term" value="F:DNA-directed RNA polymerase activity"/>
    <property type="evidence" value="ECO:0007669"/>
    <property type="project" value="UniProtKB-EC"/>
</dbReference>
<dbReference type="InterPro" id="IPR003587">
    <property type="entry name" value="Hint_dom_N"/>
</dbReference>
<dbReference type="Pfam" id="PF04997">
    <property type="entry name" value="RNA_pol_Rpb1_1"/>
    <property type="match status" value="1"/>
</dbReference>
<dbReference type="InterPro" id="IPR006592">
    <property type="entry name" value="RNA_pol_N"/>
</dbReference>
<comment type="caution">
    <text evidence="16">The sequence shown here is derived from an EMBL/GenBank/DDBJ whole genome shotgun (WGS) entry which is preliminary data.</text>
</comment>
<name>A0A835SMB6_CHLIN</name>
<dbReference type="GO" id="GO:0046872">
    <property type="term" value="F:metal ion binding"/>
    <property type="evidence" value="ECO:0007669"/>
    <property type="project" value="UniProtKB-KW"/>
</dbReference>
<dbReference type="GO" id="GO:0016539">
    <property type="term" value="P:intein-mediated protein splicing"/>
    <property type="evidence" value="ECO:0007669"/>
    <property type="project" value="InterPro"/>
</dbReference>
<dbReference type="Pfam" id="PF04983">
    <property type="entry name" value="RNA_pol_Rpb1_3"/>
    <property type="match status" value="1"/>
</dbReference>
<dbReference type="Gene3D" id="4.10.860.120">
    <property type="entry name" value="RNA polymerase II, clamp domain"/>
    <property type="match status" value="1"/>
</dbReference>
<reference evidence="16" key="1">
    <citation type="journal article" date="2020" name="bioRxiv">
        <title>Comparative genomics of Chlamydomonas.</title>
        <authorList>
            <person name="Craig R.J."/>
            <person name="Hasan A.R."/>
            <person name="Ness R.W."/>
            <person name="Keightley P.D."/>
        </authorList>
    </citation>
    <scope>NUCLEOTIDE SEQUENCE</scope>
    <source>
        <strain evidence="16">SAG 7.73</strain>
    </source>
</reference>
<dbReference type="GO" id="GO:0006351">
    <property type="term" value="P:DNA-templated transcription"/>
    <property type="evidence" value="ECO:0007669"/>
    <property type="project" value="InterPro"/>
</dbReference>
<comment type="similarity">
    <text evidence="2">Belongs to the RNA polymerase beta' chain family. RpoC1 subfamily.</text>
</comment>
<dbReference type="Gene3D" id="2.170.16.10">
    <property type="entry name" value="Hedgehog/Intein (Hint) domain"/>
    <property type="match status" value="2"/>
</dbReference>
<dbReference type="InterPro" id="IPR038593">
    <property type="entry name" value="RNA_pol_Rpb1_7_sf"/>
</dbReference>
<proteinExistence type="inferred from homology"/>
<dbReference type="InterPro" id="IPR043872">
    <property type="entry name" value="DUF5832"/>
</dbReference>
<dbReference type="InterPro" id="IPR044893">
    <property type="entry name" value="RNA_pol_Rpb1_clamp_domain"/>
</dbReference>
<dbReference type="FunFam" id="4.10.860.120:FF:000003">
    <property type="entry name" value="DNA-directed RNA polymerase subunit"/>
    <property type="match status" value="1"/>
</dbReference>